<organism evidence="1 2">
    <name type="scientific">Shewanella piezotolerans (strain WP3 / JCM 13877)</name>
    <dbReference type="NCBI Taxonomy" id="225849"/>
    <lineage>
        <taxon>Bacteria</taxon>
        <taxon>Pseudomonadati</taxon>
        <taxon>Pseudomonadota</taxon>
        <taxon>Gammaproteobacteria</taxon>
        <taxon>Alteromonadales</taxon>
        <taxon>Shewanellaceae</taxon>
        <taxon>Shewanella</taxon>
    </lineage>
</organism>
<dbReference type="EMBL" id="CP000472">
    <property type="protein sequence ID" value="ACJ29310.1"/>
    <property type="molecule type" value="Genomic_DNA"/>
</dbReference>
<dbReference type="AlphaFoldDB" id="B8CP66"/>
<keyword evidence="2" id="KW-1185">Reference proteome</keyword>
<dbReference type="OrthoDB" id="6238758at2"/>
<gene>
    <name evidence="1" type="ordered locus">swp_2571</name>
</gene>
<accession>B8CP66</accession>
<name>B8CP66_SHEPW</name>
<sequence>MLTELVKRLFIVQYTHKSVVLRVLSSCLIALFFSGCEPNSNKNTTPFKADPGLCDFQIGACTKSVGATDLALSISPWNTPSEKTLSLNLTSSQTLENVKVRIEGRDMFMGIIPVNLTEIGKNSYQAPLIYGSCSSGYMVWQAIVSFEVNGVEKFTIFEFLADSDKSH</sequence>
<reference evidence="1 2" key="1">
    <citation type="journal article" date="2008" name="PLoS ONE">
        <title>Environmental adaptation: genomic analysis of the piezotolerant and psychrotolerant deep-sea iron reducing bacterium Shewanella piezotolerans WP3.</title>
        <authorList>
            <person name="Wang F."/>
            <person name="Wang J."/>
            <person name="Jian H."/>
            <person name="Zhang B."/>
            <person name="Li S."/>
            <person name="Wang F."/>
            <person name="Zeng X."/>
            <person name="Gao L."/>
            <person name="Bartlett D.H."/>
            <person name="Yu J."/>
            <person name="Hu S."/>
            <person name="Xiao X."/>
        </authorList>
    </citation>
    <scope>NUCLEOTIDE SEQUENCE [LARGE SCALE GENOMIC DNA]</scope>
    <source>
        <strain evidence="2">WP3 / JCM 13877</strain>
    </source>
</reference>
<proteinExistence type="predicted"/>
<evidence type="ECO:0000313" key="1">
    <source>
        <dbReference type="EMBL" id="ACJ29310.1"/>
    </source>
</evidence>
<evidence type="ECO:0000313" key="2">
    <source>
        <dbReference type="Proteomes" id="UP000000753"/>
    </source>
</evidence>
<dbReference type="eggNOG" id="ENOG50336XW">
    <property type="taxonomic scope" value="Bacteria"/>
</dbReference>
<dbReference type="HOGENOM" id="CLU_139764_0_0_6"/>
<dbReference type="Proteomes" id="UP000000753">
    <property type="component" value="Chromosome"/>
</dbReference>
<dbReference type="KEGG" id="swp:swp_2571"/>
<dbReference type="STRING" id="225849.swp_2571"/>
<protein>
    <submittedName>
        <fullName evidence="1">Uncharacterized protein</fullName>
    </submittedName>
</protein>